<dbReference type="OrthoDB" id="2893431at2"/>
<dbReference type="RefSeq" id="WP_095306253.1">
    <property type="nucleotide sequence ID" value="NZ_BORC01000001.1"/>
</dbReference>
<evidence type="ECO:0000313" key="3">
    <source>
        <dbReference type="Proteomes" id="UP000682111"/>
    </source>
</evidence>
<evidence type="ECO:0000256" key="1">
    <source>
        <dbReference type="SAM" id="Phobius"/>
    </source>
</evidence>
<organism evidence="2 3">
    <name type="scientific">Robertmurraya siralis</name>
    <dbReference type="NCBI Taxonomy" id="77777"/>
    <lineage>
        <taxon>Bacteria</taxon>
        <taxon>Bacillati</taxon>
        <taxon>Bacillota</taxon>
        <taxon>Bacilli</taxon>
        <taxon>Bacillales</taxon>
        <taxon>Bacillaceae</taxon>
        <taxon>Robertmurraya</taxon>
    </lineage>
</organism>
<protein>
    <submittedName>
        <fullName evidence="2">Uncharacterized protein</fullName>
    </submittedName>
</protein>
<keyword evidence="3" id="KW-1185">Reference proteome</keyword>
<feature type="transmembrane region" description="Helical" evidence="1">
    <location>
        <begin position="43"/>
        <end position="62"/>
    </location>
</feature>
<keyword evidence="1" id="KW-0472">Membrane</keyword>
<keyword evidence="1" id="KW-0812">Transmembrane</keyword>
<keyword evidence="1" id="KW-1133">Transmembrane helix</keyword>
<dbReference type="AlphaFoldDB" id="A0A919WFW2"/>
<reference evidence="2" key="1">
    <citation type="submission" date="2021-03" db="EMBL/GenBank/DDBJ databases">
        <title>Antimicrobial resistance genes in bacteria isolated from Japanese honey, and their potential for conferring macrolide and lincosamide resistance in the American foulbrood pathogen Paenibacillus larvae.</title>
        <authorList>
            <person name="Okamoto M."/>
            <person name="Kumagai M."/>
            <person name="Kanamori H."/>
            <person name="Takamatsu D."/>
        </authorList>
    </citation>
    <scope>NUCLEOTIDE SEQUENCE</scope>
    <source>
        <strain evidence="2">J27TS8</strain>
    </source>
</reference>
<feature type="transmembrane region" description="Helical" evidence="1">
    <location>
        <begin position="68"/>
        <end position="90"/>
    </location>
</feature>
<comment type="caution">
    <text evidence="2">The sequence shown here is derived from an EMBL/GenBank/DDBJ whole genome shotgun (WGS) entry which is preliminary data.</text>
</comment>
<feature type="transmembrane region" description="Helical" evidence="1">
    <location>
        <begin position="6"/>
        <end position="23"/>
    </location>
</feature>
<evidence type="ECO:0000313" key="2">
    <source>
        <dbReference type="EMBL" id="GIN61043.1"/>
    </source>
</evidence>
<dbReference type="Proteomes" id="UP000682111">
    <property type="component" value="Unassembled WGS sequence"/>
</dbReference>
<sequence length="96" mass="10952">MGTFCNRLSFYLTFYTIGFILLASSNSLKERILRWIGIHPLQLLFYFTLIVLIIGIIGFTGVNNWSSVFRSIFTVGFSLVLTAFLAYIIFVGELLQ</sequence>
<gene>
    <name evidence="2" type="ORF">J27TS8_10360</name>
</gene>
<dbReference type="EMBL" id="BORC01000001">
    <property type="protein sequence ID" value="GIN61043.1"/>
    <property type="molecule type" value="Genomic_DNA"/>
</dbReference>
<name>A0A919WFW2_9BACI</name>
<proteinExistence type="predicted"/>
<accession>A0A919WFW2</accession>